<organism evidence="2 3">
    <name type="scientific">Trichoderma lentiforme</name>
    <dbReference type="NCBI Taxonomy" id="1567552"/>
    <lineage>
        <taxon>Eukaryota</taxon>
        <taxon>Fungi</taxon>
        <taxon>Dikarya</taxon>
        <taxon>Ascomycota</taxon>
        <taxon>Pezizomycotina</taxon>
        <taxon>Sordariomycetes</taxon>
        <taxon>Hypocreomycetidae</taxon>
        <taxon>Hypocreales</taxon>
        <taxon>Hypocreaceae</taxon>
        <taxon>Trichoderma</taxon>
    </lineage>
</organism>
<keyword evidence="3" id="KW-1185">Reference proteome</keyword>
<dbReference type="EMBL" id="QLNT01000020">
    <property type="protein sequence ID" value="KAF3062945.1"/>
    <property type="molecule type" value="Genomic_DNA"/>
</dbReference>
<sequence length="64" mass="6727">MSVNLGAGGNNTKRLEKGREGSIPSSAATKYDQDPWPPGLVWSVELKTGWTGSISSCASTTMLV</sequence>
<dbReference type="AlphaFoldDB" id="A0A9P4X8K2"/>
<proteinExistence type="predicted"/>
<accession>A0A9P4X8K2</accession>
<evidence type="ECO:0000313" key="2">
    <source>
        <dbReference type="EMBL" id="KAF3062945.1"/>
    </source>
</evidence>
<evidence type="ECO:0000313" key="3">
    <source>
        <dbReference type="Proteomes" id="UP000801864"/>
    </source>
</evidence>
<comment type="caution">
    <text evidence="2">The sequence shown here is derived from an EMBL/GenBank/DDBJ whole genome shotgun (WGS) entry which is preliminary data.</text>
</comment>
<gene>
    <name evidence="2" type="ORF">CFAM422_010231</name>
</gene>
<dbReference type="Proteomes" id="UP000801864">
    <property type="component" value="Unassembled WGS sequence"/>
</dbReference>
<protein>
    <submittedName>
        <fullName evidence="2">Uncharacterized protein</fullName>
    </submittedName>
</protein>
<evidence type="ECO:0000256" key="1">
    <source>
        <dbReference type="SAM" id="MobiDB-lite"/>
    </source>
</evidence>
<feature type="region of interest" description="Disordered" evidence="1">
    <location>
        <begin position="1"/>
        <end position="34"/>
    </location>
</feature>
<reference evidence="2 3" key="1">
    <citation type="submission" date="2018-06" db="EMBL/GenBank/DDBJ databases">
        <title>Genome analysis of cellulolytic fungus Trichoderma lentiforme CFAM-422.</title>
        <authorList>
            <person name="Steindorff A.S."/>
            <person name="Formighieri E.F."/>
            <person name="Midorikawa G.E.O."/>
            <person name="Tamietti M.S."/>
            <person name="Ramos E.Z."/>
            <person name="Silva A.S."/>
            <person name="Bon E.P.S."/>
            <person name="Mendes T.D."/>
            <person name="Damaso M.C.T."/>
            <person name="Favaro L.C.L."/>
        </authorList>
    </citation>
    <scope>NUCLEOTIDE SEQUENCE [LARGE SCALE GENOMIC DNA]</scope>
    <source>
        <strain evidence="2 3">CFAM-422</strain>
    </source>
</reference>
<name>A0A9P4X8K2_9HYPO</name>